<protein>
    <submittedName>
        <fullName evidence="5">AraC family transcriptional regulator</fullName>
    </submittedName>
</protein>
<keyword evidence="1" id="KW-0805">Transcription regulation</keyword>
<dbReference type="EMBL" id="QAOH01000007">
    <property type="protein sequence ID" value="PTQ72017.1"/>
    <property type="molecule type" value="Genomic_DNA"/>
</dbReference>
<proteinExistence type="predicted"/>
<evidence type="ECO:0000256" key="3">
    <source>
        <dbReference type="ARBA" id="ARBA00023163"/>
    </source>
</evidence>
<dbReference type="SMART" id="SM00342">
    <property type="entry name" value="HTH_ARAC"/>
    <property type="match status" value="1"/>
</dbReference>
<evidence type="ECO:0000256" key="1">
    <source>
        <dbReference type="ARBA" id="ARBA00023015"/>
    </source>
</evidence>
<dbReference type="PANTHER" id="PTHR46796:SF6">
    <property type="entry name" value="ARAC SUBFAMILY"/>
    <property type="match status" value="1"/>
</dbReference>
<keyword evidence="6" id="KW-1185">Reference proteome</keyword>
<dbReference type="Pfam" id="PF12833">
    <property type="entry name" value="HTH_18"/>
    <property type="match status" value="1"/>
</dbReference>
<sequence>MSVDRFPGEFRIGVLDQNKDRVEDGAVQELDPKFQLLILLSGQHVFTIGQQKVDLDARQTPDALMMSIRHPTTLRHVESFGHPYRKLAIATPLGWVAEMGGLPRGLQGSGNSIRHWRPDKETVRLATQIIAPPPQAFGAQTGLYRMSRGLELLRRLLTQEQSAQLPPATIAERTRLHLLDHLSQPLNMAHLEHEMGLNRRSLQRQFKTAYGLTIRDFLRRERLAQAYRALSEDGATIAQAAYLAGYTTPENFTTAFRRTYDILPGILRNQTL</sequence>
<comment type="caution">
    <text evidence="5">The sequence shown here is derived from an EMBL/GenBank/DDBJ whole genome shotgun (WGS) entry which is preliminary data.</text>
</comment>
<dbReference type="SUPFAM" id="SSF46689">
    <property type="entry name" value="Homeodomain-like"/>
    <property type="match status" value="2"/>
</dbReference>
<evidence type="ECO:0000313" key="6">
    <source>
        <dbReference type="Proteomes" id="UP000244077"/>
    </source>
</evidence>
<dbReference type="GO" id="GO:0043565">
    <property type="term" value="F:sequence-specific DNA binding"/>
    <property type="evidence" value="ECO:0007669"/>
    <property type="project" value="InterPro"/>
</dbReference>
<evidence type="ECO:0000259" key="4">
    <source>
        <dbReference type="PROSITE" id="PS01124"/>
    </source>
</evidence>
<dbReference type="Proteomes" id="UP000244077">
    <property type="component" value="Unassembled WGS sequence"/>
</dbReference>
<dbReference type="AlphaFoldDB" id="A0A2T5HKB1"/>
<reference evidence="5 6" key="1">
    <citation type="submission" date="2018-04" db="EMBL/GenBank/DDBJ databases">
        <title>Genomic Encyclopedia of Archaeal and Bacterial Type Strains, Phase II (KMG-II): from individual species to whole genera.</title>
        <authorList>
            <person name="Goeker M."/>
        </authorList>
    </citation>
    <scope>NUCLEOTIDE SEQUENCE [LARGE SCALE GENOMIC DNA]</scope>
    <source>
        <strain evidence="5 6">DSM 100434</strain>
    </source>
</reference>
<dbReference type="GO" id="GO:0003700">
    <property type="term" value="F:DNA-binding transcription factor activity"/>
    <property type="evidence" value="ECO:0007669"/>
    <property type="project" value="InterPro"/>
</dbReference>
<accession>A0A2T5HKB1</accession>
<keyword evidence="2" id="KW-0238">DNA-binding</keyword>
<dbReference type="InterPro" id="IPR018060">
    <property type="entry name" value="HTH_AraC"/>
</dbReference>
<dbReference type="Gene3D" id="1.10.10.60">
    <property type="entry name" value="Homeodomain-like"/>
    <property type="match status" value="1"/>
</dbReference>
<organism evidence="5 6">
    <name type="scientific">Celeribacter persicus</name>
    <dbReference type="NCBI Taxonomy" id="1651082"/>
    <lineage>
        <taxon>Bacteria</taxon>
        <taxon>Pseudomonadati</taxon>
        <taxon>Pseudomonadota</taxon>
        <taxon>Alphaproteobacteria</taxon>
        <taxon>Rhodobacterales</taxon>
        <taxon>Roseobacteraceae</taxon>
        <taxon>Celeribacter</taxon>
    </lineage>
</organism>
<keyword evidence="3" id="KW-0804">Transcription</keyword>
<evidence type="ECO:0000313" key="5">
    <source>
        <dbReference type="EMBL" id="PTQ72017.1"/>
    </source>
</evidence>
<dbReference type="InterPro" id="IPR009057">
    <property type="entry name" value="Homeodomain-like_sf"/>
</dbReference>
<dbReference type="PANTHER" id="PTHR46796">
    <property type="entry name" value="HTH-TYPE TRANSCRIPTIONAL ACTIVATOR RHAS-RELATED"/>
    <property type="match status" value="1"/>
</dbReference>
<feature type="domain" description="HTH araC/xylS-type" evidence="4">
    <location>
        <begin position="172"/>
        <end position="270"/>
    </location>
</feature>
<evidence type="ECO:0000256" key="2">
    <source>
        <dbReference type="ARBA" id="ARBA00023125"/>
    </source>
</evidence>
<dbReference type="InterPro" id="IPR050204">
    <property type="entry name" value="AraC_XylS_family_regulators"/>
</dbReference>
<dbReference type="PROSITE" id="PS01124">
    <property type="entry name" value="HTH_ARAC_FAMILY_2"/>
    <property type="match status" value="1"/>
</dbReference>
<gene>
    <name evidence="5" type="ORF">C8N42_107196</name>
</gene>
<name>A0A2T5HKB1_9RHOB</name>
<dbReference type="RefSeq" id="WP_107816691.1">
    <property type="nucleotide sequence ID" value="NZ_QAOH01000007.1"/>
</dbReference>
<dbReference type="OrthoDB" id="6670788at2"/>